<protein>
    <submittedName>
        <fullName evidence="2">Uncharacterized protein</fullName>
    </submittedName>
</protein>
<dbReference type="Proteomes" id="UP000243778">
    <property type="component" value="Unassembled WGS sequence"/>
</dbReference>
<proteinExistence type="predicted"/>
<gene>
    <name evidence="2" type="ORF">SAMN05216287_1888</name>
</gene>
<dbReference type="RefSeq" id="WP_175534325.1">
    <property type="nucleotide sequence ID" value="NZ_CAURGU010000001.1"/>
</dbReference>
<evidence type="ECO:0000313" key="2">
    <source>
        <dbReference type="EMBL" id="SDW91712.1"/>
    </source>
</evidence>
<reference evidence="3" key="1">
    <citation type="submission" date="2016-10" db="EMBL/GenBank/DDBJ databases">
        <authorList>
            <person name="Varghese N."/>
            <person name="Submissions S."/>
        </authorList>
    </citation>
    <scope>NUCLEOTIDE SEQUENCE [LARGE SCALE GENOMIC DNA]</scope>
    <source>
        <strain evidence="3">NRRL B-59562</strain>
    </source>
</reference>
<evidence type="ECO:0000313" key="3">
    <source>
        <dbReference type="Proteomes" id="UP000243778"/>
    </source>
</evidence>
<evidence type="ECO:0000256" key="1">
    <source>
        <dbReference type="SAM" id="Phobius"/>
    </source>
</evidence>
<dbReference type="EMBL" id="FNNU01000002">
    <property type="protein sequence ID" value="SDW91712.1"/>
    <property type="molecule type" value="Genomic_DNA"/>
</dbReference>
<organism evidence="2 3">
    <name type="scientific">Pseudomonas kuykendallii</name>
    <dbReference type="NCBI Taxonomy" id="1007099"/>
    <lineage>
        <taxon>Bacteria</taxon>
        <taxon>Pseudomonadati</taxon>
        <taxon>Pseudomonadota</taxon>
        <taxon>Gammaproteobacteria</taxon>
        <taxon>Pseudomonadales</taxon>
        <taxon>Pseudomonadaceae</taxon>
        <taxon>Pseudomonas</taxon>
    </lineage>
</organism>
<keyword evidence="3" id="KW-1185">Reference proteome</keyword>
<keyword evidence="1" id="KW-0472">Membrane</keyword>
<keyword evidence="1" id="KW-1133">Transmembrane helix</keyword>
<sequence>MDNFHLMISLLVAGFLLLGIGFTFREKEWGVWMTGAGGLSMLAPIALGIYIGLN</sequence>
<feature type="transmembrane region" description="Helical" evidence="1">
    <location>
        <begin position="31"/>
        <end position="53"/>
    </location>
</feature>
<keyword evidence="1" id="KW-0812">Transmembrane</keyword>
<feature type="transmembrane region" description="Helical" evidence="1">
    <location>
        <begin position="6"/>
        <end position="24"/>
    </location>
</feature>
<accession>A0A1H2XFL4</accession>
<dbReference type="AlphaFoldDB" id="A0A1H2XFL4"/>
<name>A0A1H2XFL4_9PSED</name>